<protein>
    <submittedName>
        <fullName evidence="1">Uncharacterized protein</fullName>
    </submittedName>
</protein>
<dbReference type="AlphaFoldDB" id="A0A162ZFJ8"/>
<evidence type="ECO:0000313" key="2">
    <source>
        <dbReference type="Proteomes" id="UP000076715"/>
    </source>
</evidence>
<sequence>MYYHYNEVQFLKNALLVTNCDESIKDTLCTFDKTFLGVKNYDIIQKTLHYYGVIIIKLGIIIKKQFVFSYN</sequence>
<dbReference type="EMBL" id="LQRT01000024">
    <property type="protein sequence ID" value="KZS39767.1"/>
    <property type="molecule type" value="Genomic_DNA"/>
</dbReference>
<reference evidence="1 2" key="1">
    <citation type="submission" date="2016-01" db="EMBL/GenBank/DDBJ databases">
        <title>The draft genome sequence of Aquimarina sp. RZW4-3-2.</title>
        <authorList>
            <person name="Wang Y."/>
        </authorList>
    </citation>
    <scope>NUCLEOTIDE SEQUENCE [LARGE SCALE GENOMIC DNA]</scope>
    <source>
        <strain evidence="1 2">RZW4-3-2</strain>
    </source>
</reference>
<dbReference type="Proteomes" id="UP000076715">
    <property type="component" value="Unassembled WGS sequence"/>
</dbReference>
<evidence type="ECO:0000313" key="1">
    <source>
        <dbReference type="EMBL" id="KZS39767.1"/>
    </source>
</evidence>
<organism evidence="1 2">
    <name type="scientific">Aquimarina aggregata</name>
    <dbReference type="NCBI Taxonomy" id="1642818"/>
    <lineage>
        <taxon>Bacteria</taxon>
        <taxon>Pseudomonadati</taxon>
        <taxon>Bacteroidota</taxon>
        <taxon>Flavobacteriia</taxon>
        <taxon>Flavobacteriales</taxon>
        <taxon>Flavobacteriaceae</taxon>
        <taxon>Aquimarina</taxon>
    </lineage>
</organism>
<accession>A0A162ZFJ8</accession>
<gene>
    <name evidence="1" type="ORF">AWE51_08945</name>
</gene>
<comment type="caution">
    <text evidence="1">The sequence shown here is derived from an EMBL/GenBank/DDBJ whole genome shotgun (WGS) entry which is preliminary data.</text>
</comment>
<name>A0A162ZFJ8_9FLAO</name>
<keyword evidence="2" id="KW-1185">Reference proteome</keyword>
<proteinExistence type="predicted"/>